<feature type="region of interest" description="Disordered" evidence="2">
    <location>
        <begin position="1459"/>
        <end position="1478"/>
    </location>
</feature>
<gene>
    <name evidence="5" type="ORF">RDB_LOCUS12816</name>
</gene>
<dbReference type="GO" id="GO:0031267">
    <property type="term" value="F:small GTPase binding"/>
    <property type="evidence" value="ECO:0007669"/>
    <property type="project" value="InterPro"/>
</dbReference>
<name>A0A8H2ZX91_9AGAM</name>
<dbReference type="InterPro" id="IPR015425">
    <property type="entry name" value="FH2_Formin"/>
</dbReference>
<evidence type="ECO:0000256" key="2">
    <source>
        <dbReference type="SAM" id="MobiDB-lite"/>
    </source>
</evidence>
<feature type="compositionally biased region" description="Pro residues" evidence="2">
    <location>
        <begin position="997"/>
        <end position="1012"/>
    </location>
</feature>
<dbReference type="SUPFAM" id="SSF48371">
    <property type="entry name" value="ARM repeat"/>
    <property type="match status" value="1"/>
</dbReference>
<comment type="caution">
    <text evidence="5">The sequence shown here is derived from an EMBL/GenBank/DDBJ whole genome shotgun (WGS) entry which is preliminary data.</text>
</comment>
<feature type="compositionally biased region" description="Polar residues" evidence="2">
    <location>
        <begin position="379"/>
        <end position="388"/>
    </location>
</feature>
<reference evidence="5" key="1">
    <citation type="submission" date="2021-01" db="EMBL/GenBank/DDBJ databases">
        <authorList>
            <person name="Kaushik A."/>
        </authorList>
    </citation>
    <scope>NUCLEOTIDE SEQUENCE</scope>
    <source>
        <strain evidence="5">AG2-2IIIB</strain>
    </source>
</reference>
<accession>A0A8H2ZX91</accession>
<evidence type="ECO:0000313" key="6">
    <source>
        <dbReference type="Proteomes" id="UP000663843"/>
    </source>
</evidence>
<dbReference type="GO" id="GO:0003779">
    <property type="term" value="F:actin binding"/>
    <property type="evidence" value="ECO:0007669"/>
    <property type="project" value="InterPro"/>
</dbReference>
<dbReference type="SMART" id="SM00498">
    <property type="entry name" value="FH2"/>
    <property type="match status" value="1"/>
</dbReference>
<feature type="compositionally biased region" description="Pro residues" evidence="2">
    <location>
        <begin position="163"/>
        <end position="175"/>
    </location>
</feature>
<dbReference type="InterPro" id="IPR042201">
    <property type="entry name" value="FH2_Formin_sf"/>
</dbReference>
<dbReference type="Pfam" id="PF02181">
    <property type="entry name" value="FH2"/>
    <property type="match status" value="1"/>
</dbReference>
<protein>
    <submittedName>
        <fullName evidence="5">Uncharacterized protein</fullName>
    </submittedName>
</protein>
<dbReference type="EMBL" id="CAJMWT010000900">
    <property type="protein sequence ID" value="CAE6362187.1"/>
    <property type="molecule type" value="Genomic_DNA"/>
</dbReference>
<dbReference type="InterPro" id="IPR011989">
    <property type="entry name" value="ARM-like"/>
</dbReference>
<feature type="compositionally biased region" description="Low complexity" evidence="2">
    <location>
        <begin position="986"/>
        <end position="996"/>
    </location>
</feature>
<feature type="compositionally biased region" description="Polar residues" evidence="2">
    <location>
        <begin position="904"/>
        <end position="917"/>
    </location>
</feature>
<dbReference type="SMART" id="SM01140">
    <property type="entry name" value="Drf_GBD"/>
    <property type="match status" value="1"/>
</dbReference>
<dbReference type="Gene3D" id="1.25.10.10">
    <property type="entry name" value="Leucine-rich Repeat Variant"/>
    <property type="match status" value="1"/>
</dbReference>
<feature type="compositionally biased region" description="Pro residues" evidence="2">
    <location>
        <begin position="1024"/>
        <end position="1079"/>
    </location>
</feature>
<dbReference type="PROSITE" id="PS51444">
    <property type="entry name" value="FH2"/>
    <property type="match status" value="1"/>
</dbReference>
<feature type="region of interest" description="Disordered" evidence="2">
    <location>
        <begin position="293"/>
        <end position="317"/>
    </location>
</feature>
<evidence type="ECO:0000313" key="5">
    <source>
        <dbReference type="EMBL" id="CAE6362187.1"/>
    </source>
</evidence>
<organism evidence="5 6">
    <name type="scientific">Rhizoctonia solani</name>
    <dbReference type="NCBI Taxonomy" id="456999"/>
    <lineage>
        <taxon>Eukaryota</taxon>
        <taxon>Fungi</taxon>
        <taxon>Dikarya</taxon>
        <taxon>Basidiomycota</taxon>
        <taxon>Agaricomycotina</taxon>
        <taxon>Agaricomycetes</taxon>
        <taxon>Cantharellales</taxon>
        <taxon>Ceratobasidiaceae</taxon>
        <taxon>Rhizoctonia</taxon>
    </lineage>
</organism>
<feature type="coiled-coil region" evidence="1">
    <location>
        <begin position="765"/>
        <end position="890"/>
    </location>
</feature>
<evidence type="ECO:0000259" key="4">
    <source>
        <dbReference type="PROSITE" id="PS51444"/>
    </source>
</evidence>
<feature type="compositionally biased region" description="Polar residues" evidence="2">
    <location>
        <begin position="296"/>
        <end position="317"/>
    </location>
</feature>
<feature type="domain" description="FH2" evidence="4">
    <location>
        <begin position="1093"/>
        <end position="1484"/>
    </location>
</feature>
<feature type="region of interest" description="Disordered" evidence="2">
    <location>
        <begin position="218"/>
        <end position="252"/>
    </location>
</feature>
<feature type="region of interest" description="Disordered" evidence="2">
    <location>
        <begin position="904"/>
        <end position="924"/>
    </location>
</feature>
<feature type="non-terminal residue" evidence="5">
    <location>
        <position position="1"/>
    </location>
</feature>
<dbReference type="Proteomes" id="UP000663843">
    <property type="component" value="Unassembled WGS sequence"/>
</dbReference>
<dbReference type="GO" id="GO:0030036">
    <property type="term" value="P:actin cytoskeleton organization"/>
    <property type="evidence" value="ECO:0007669"/>
    <property type="project" value="InterPro"/>
</dbReference>
<evidence type="ECO:0000256" key="1">
    <source>
        <dbReference type="SAM" id="Coils"/>
    </source>
</evidence>
<dbReference type="InterPro" id="IPR014768">
    <property type="entry name" value="GBD/FH3_dom"/>
</dbReference>
<proteinExistence type="predicted"/>
<evidence type="ECO:0000259" key="3">
    <source>
        <dbReference type="PROSITE" id="PS51232"/>
    </source>
</evidence>
<feature type="region of interest" description="Disordered" evidence="2">
    <location>
        <begin position="961"/>
        <end position="1079"/>
    </location>
</feature>
<feature type="compositionally biased region" description="Polar residues" evidence="2">
    <location>
        <begin position="961"/>
        <end position="970"/>
    </location>
</feature>
<feature type="compositionally biased region" description="Low complexity" evidence="2">
    <location>
        <begin position="176"/>
        <end position="190"/>
    </location>
</feature>
<dbReference type="PROSITE" id="PS51232">
    <property type="entry name" value="GBD_FH3"/>
    <property type="match status" value="1"/>
</dbReference>
<dbReference type="PANTHER" id="PTHR46345:SF8">
    <property type="entry name" value="FORMIN 3, ISOFORM B"/>
    <property type="match status" value="1"/>
</dbReference>
<dbReference type="InterPro" id="IPR010473">
    <property type="entry name" value="GTPase-bd"/>
</dbReference>
<feature type="region of interest" description="Disordered" evidence="2">
    <location>
        <begin position="128"/>
        <end position="197"/>
    </location>
</feature>
<dbReference type="InterPro" id="IPR016024">
    <property type="entry name" value="ARM-type_fold"/>
</dbReference>
<sequence length="1530" mass="166976">RLISQHPYLSFHITFERVPEITDGFVMQWFIAHSSTVEDVINDIGDNLGLAIYIAGPGGGKVDYAIEIFAPDNGKDAVERLDPSASITTILRKLAPGRRIRLVVPEEWYRRPKSKSFSSHLSLTEDDTLKLGASTDEPIIPNGEGDSGENGDGTAKQSSQQPPSVPSSPVIPRPRPFSAASNSSDADSPSRQSTFSTHRLSSMFDSWLSISPTGAITLPSQPNAAPERISVSSPLPIEPGDARNRSQDSGDVVETEEQKTEFEQFMDEFGIKTEQRPKMRDMTWDRKKYLIDQSKNRGPTTPALYNNSNASSATVGPASASSLVPKLLPQLSGTALGKFSVARFGSWTAASAPNGASTTFLPGELSPRSPKGSIKRQMSFGSRRTSLEPTAEEISGLASPPRSPPLSPKTSLWASWWGAPGHPVTAEGERSSDKGKSAAAELARLGQGTLPPRTTQSTVAPYVAGIAGNRASSTTLVKHLVSLRIHAATAKLDWIKEFIGPGQGMEALSTLIVALVKNKEKRRNLTQSEYMSLLECVKCLRVIVNTDPGLSKILTMPNLMFQIATCLDTGNVKIRSNVADLLAGISVVSEDQGHKMVLDALSDFATVNREFRFEQLIETLRVPDLTLDDVGEAFWSERMPALVLLIAITASCPDLEQRIALRDELSTSVHPQLLRSDSTGQVFERILTLAEEYDGVPDIILEIFRSHVRILEQHTTLFISQLATLEDIEHGWIPLLRRVIDSVKDITGVCPEFVDDDSRQTNATIDELRGQLEGVGKEKQEFSEKIQNLETELDTLKSMQETSMLKGSGQENMHSIVQRLVQKERAAVSLQAEVDRLRNENQKLVEASEEQERLKRERDRAKWSAMTEEMSNSRAKVAELETLLREKEKMVLYLKRAMEALSSRFESASNTRQAVSEQSDDSFDAESITKHAVDELSSKDQQIAELHRRLEHLNTKLEEAQSNLKQQSAERNFKARVPPPPPPPRRQSQPVSNPTGEGPPAPPAPPPLPPQSPTLSRSPSVTAAPPPPPPPAPPAPPPPPPPPAPPSGSALPPPPPPVIPNTPSGTSPPPAPPPPPLMLPPSIVAPSAWKASKRAAPPPGKKLKPFFWDKVSSTGGVQTVWGQLGMMGGQIDLTDLEDVFSLDQAPSKPASASNTTKSKQQQVTTMLDITRANNVAIMLKTLKLSPVAIREAILAVDDTRLSAEDLVAISKQLPTVEEANRIQDFGDVGKLAEADRYFSEILKIPRLQERLSCMIYRRRLELDIIEAQPDLSILHDAAVEVCTSDKLRRILQVVLAVGNALNKSSFRGGASGFKLKSLMKLKETKTAKGESECPTLLHYLARVLLRSEPSTILFIEQAPHLESAARISVQTVISGPFIMSSAESVYSLKSLAESAQAKLAEMVSYFGETSEGPEPTKPEDVFEMILAFSSSLQKAALDVNTTMTRTLPSVVIATGEELTSTTPKQEKEDIMSSSDSVPRSISSVHLSAGRGDLDQAIRSLRNGRRARQDRPLSKIFLDGGSNRRSRLFDS</sequence>
<dbReference type="Pfam" id="PF06371">
    <property type="entry name" value="Drf_GBD"/>
    <property type="match status" value="1"/>
</dbReference>
<dbReference type="SUPFAM" id="SSF101447">
    <property type="entry name" value="Formin homology 2 domain (FH2 domain)"/>
    <property type="match status" value="1"/>
</dbReference>
<keyword evidence="1" id="KW-0175">Coiled coil</keyword>
<feature type="domain" description="GBD/FH3" evidence="3">
    <location>
        <begin position="250"/>
        <end position="823"/>
    </location>
</feature>
<dbReference type="Gene3D" id="1.20.58.2220">
    <property type="entry name" value="Formin, FH2 domain"/>
    <property type="match status" value="1"/>
</dbReference>
<feature type="region of interest" description="Disordered" evidence="2">
    <location>
        <begin position="352"/>
        <end position="411"/>
    </location>
</feature>
<dbReference type="PANTHER" id="PTHR46345">
    <property type="entry name" value="INVERTED FORMIN-2"/>
    <property type="match status" value="1"/>
</dbReference>